<dbReference type="Proteomes" id="UP000695022">
    <property type="component" value="Unplaced"/>
</dbReference>
<protein>
    <submittedName>
        <fullName evidence="4">Uncharacterized protein LOC106817113</fullName>
    </submittedName>
</protein>
<feature type="region of interest" description="Disordered" evidence="1">
    <location>
        <begin position="194"/>
        <end position="235"/>
    </location>
</feature>
<evidence type="ECO:0000256" key="1">
    <source>
        <dbReference type="SAM" id="MobiDB-lite"/>
    </source>
</evidence>
<keyword evidence="3" id="KW-1185">Reference proteome</keyword>
<dbReference type="RefSeq" id="XP_014677249.1">
    <property type="nucleotide sequence ID" value="XM_014821763.1"/>
</dbReference>
<feature type="transmembrane region" description="Helical" evidence="2">
    <location>
        <begin position="364"/>
        <end position="386"/>
    </location>
</feature>
<keyword evidence="2" id="KW-0812">Transmembrane</keyword>
<accession>A0ABM1EYH8</accession>
<reference evidence="4" key="1">
    <citation type="submission" date="2025-08" db="UniProtKB">
        <authorList>
            <consortium name="RefSeq"/>
        </authorList>
    </citation>
    <scope>IDENTIFICATION</scope>
</reference>
<dbReference type="GeneID" id="106817113"/>
<keyword evidence="2" id="KW-1133">Transmembrane helix</keyword>
<name>A0ABM1EYH8_PRICU</name>
<proteinExistence type="predicted"/>
<feature type="non-terminal residue" evidence="4">
    <location>
        <position position="404"/>
    </location>
</feature>
<evidence type="ECO:0000256" key="2">
    <source>
        <dbReference type="SAM" id="Phobius"/>
    </source>
</evidence>
<sequence>MEEVGTAQPHAQAGTSRDADADVRLAVTSSTWRPGERKKPPVASRSLEMRRNDQLATGHHGNEHHGRRGAEDRPGSLPAATSGDGAPPPIVDAAYVEVTMATEAGPTRNRPNHRSHQERAAGVRHSHGGAIASAHSHGGALSSAHSHGGALSSAHRNSASLPAIYNCSSGDAVVHRDSSADAAAHGCCSADVGNRGNGTPHQPAGVAEWRRSAPQHPEDNRGNHGNASRHVNNNNEGERAAATTATLTSMGVRTSVERAPPIETAANPHALPSTLNTGIVLRPIYSAQELPDILNSHMRPPPRSQREDASQLPRAGMGGGIGLIRTHRNAPSMGVYISDPMFDDLEPPKGCCGEAMNQTIGMRWFVIFVGMIGLLCIVIGIILGVLGGVTVAGSEYVTVALLLI</sequence>
<keyword evidence="2" id="KW-0472">Membrane</keyword>
<evidence type="ECO:0000313" key="4">
    <source>
        <dbReference type="RefSeq" id="XP_014677249.1"/>
    </source>
</evidence>
<feature type="region of interest" description="Disordered" evidence="1">
    <location>
        <begin position="1"/>
        <end position="90"/>
    </location>
</feature>
<feature type="compositionally biased region" description="Low complexity" evidence="1">
    <location>
        <begin position="128"/>
        <end position="154"/>
    </location>
</feature>
<feature type="compositionally biased region" description="Polar residues" evidence="1">
    <location>
        <begin position="223"/>
        <end position="235"/>
    </location>
</feature>
<feature type="compositionally biased region" description="Basic and acidic residues" evidence="1">
    <location>
        <begin position="208"/>
        <end position="222"/>
    </location>
</feature>
<evidence type="ECO:0000313" key="3">
    <source>
        <dbReference type="Proteomes" id="UP000695022"/>
    </source>
</evidence>
<organism evidence="3 4">
    <name type="scientific">Priapulus caudatus</name>
    <name type="common">Priapulid worm</name>
    <dbReference type="NCBI Taxonomy" id="37621"/>
    <lineage>
        <taxon>Eukaryota</taxon>
        <taxon>Metazoa</taxon>
        <taxon>Ecdysozoa</taxon>
        <taxon>Scalidophora</taxon>
        <taxon>Priapulida</taxon>
        <taxon>Priapulimorpha</taxon>
        <taxon>Priapulimorphida</taxon>
        <taxon>Priapulidae</taxon>
        <taxon>Priapulus</taxon>
    </lineage>
</organism>
<feature type="compositionally biased region" description="Basic and acidic residues" evidence="1">
    <location>
        <begin position="60"/>
        <end position="74"/>
    </location>
</feature>
<gene>
    <name evidence="4" type="primary">LOC106817113</name>
</gene>
<feature type="region of interest" description="Disordered" evidence="1">
    <location>
        <begin position="103"/>
        <end position="154"/>
    </location>
</feature>